<dbReference type="RefSeq" id="XP_007604375.1">
    <property type="nucleotide sequence ID" value="XM_007604313.1"/>
</dbReference>
<proteinExistence type="predicted"/>
<dbReference type="InterPro" id="IPR001680">
    <property type="entry name" value="WD40_rpt"/>
</dbReference>
<name>L2GNA0_VITCO</name>
<dbReference type="GO" id="GO:0000027">
    <property type="term" value="P:ribosomal large subunit assembly"/>
    <property type="evidence" value="ECO:0007669"/>
    <property type="project" value="TreeGrafter"/>
</dbReference>
<dbReference type="GeneID" id="19881640"/>
<feature type="repeat" description="WD" evidence="5">
    <location>
        <begin position="62"/>
        <end position="94"/>
    </location>
</feature>
<dbReference type="VEuPathDB" id="MicrosporidiaDB:VICG_00928"/>
<evidence type="ECO:0000256" key="2">
    <source>
        <dbReference type="ARBA" id="ARBA00022574"/>
    </source>
</evidence>
<dbReference type="HOGENOM" id="CLU_1797935_0_0_1"/>
<comment type="subcellular location">
    <subcellularLocation>
        <location evidence="1">Nucleus</location>
    </subcellularLocation>
</comment>
<evidence type="ECO:0000256" key="4">
    <source>
        <dbReference type="ARBA" id="ARBA00023242"/>
    </source>
</evidence>
<dbReference type="Gene3D" id="2.130.10.10">
    <property type="entry name" value="YVTN repeat-like/Quinoprotein amine dehydrogenase"/>
    <property type="match status" value="1"/>
</dbReference>
<dbReference type="PROSITE" id="PS50082">
    <property type="entry name" value="WD_REPEATS_2"/>
    <property type="match status" value="2"/>
</dbReference>
<dbReference type="Pfam" id="PF00400">
    <property type="entry name" value="WD40"/>
    <property type="match status" value="2"/>
</dbReference>
<organism evidence="6 7">
    <name type="scientific">Vittaforma corneae (strain ATCC 50505)</name>
    <name type="common">Microsporidian parasite</name>
    <name type="synonym">Nosema corneum</name>
    <dbReference type="NCBI Taxonomy" id="993615"/>
    <lineage>
        <taxon>Eukaryota</taxon>
        <taxon>Fungi</taxon>
        <taxon>Fungi incertae sedis</taxon>
        <taxon>Microsporidia</taxon>
        <taxon>Nosematidae</taxon>
        <taxon>Vittaforma</taxon>
    </lineage>
</organism>
<protein>
    <submittedName>
        <fullName evidence="6">Uncharacterized protein</fullName>
    </submittedName>
</protein>
<evidence type="ECO:0000256" key="5">
    <source>
        <dbReference type="PROSITE-ProRule" id="PRU00221"/>
    </source>
</evidence>
<feature type="repeat" description="WD" evidence="5">
    <location>
        <begin position="103"/>
        <end position="129"/>
    </location>
</feature>
<evidence type="ECO:0000313" key="7">
    <source>
        <dbReference type="Proteomes" id="UP000011082"/>
    </source>
</evidence>
<keyword evidence="7" id="KW-1185">Reference proteome</keyword>
<keyword evidence="2 5" id="KW-0853">WD repeat</keyword>
<gene>
    <name evidence="6" type="ORF">VICG_00928</name>
</gene>
<dbReference type="InterPro" id="IPR015943">
    <property type="entry name" value="WD40/YVTN_repeat-like_dom_sf"/>
</dbReference>
<dbReference type="Proteomes" id="UP000011082">
    <property type="component" value="Unassembled WGS sequence"/>
</dbReference>
<dbReference type="AlphaFoldDB" id="L2GNA0"/>
<reference evidence="7" key="1">
    <citation type="submission" date="2011-05" db="EMBL/GenBank/DDBJ databases">
        <title>The genome sequence of Vittaforma corneae strain ATCC 50505.</title>
        <authorList>
            <consortium name="The Broad Institute Genome Sequencing Platform"/>
            <person name="Cuomo C."/>
            <person name="Didier E."/>
            <person name="Bowers L."/>
            <person name="Young S.K."/>
            <person name="Zeng Q."/>
            <person name="Gargeya S."/>
            <person name="Fitzgerald M."/>
            <person name="Haas B."/>
            <person name="Abouelleil A."/>
            <person name="Alvarado L."/>
            <person name="Arachchi H.M."/>
            <person name="Berlin A."/>
            <person name="Chapman S.B."/>
            <person name="Gearin G."/>
            <person name="Goldberg J."/>
            <person name="Griggs A."/>
            <person name="Gujja S."/>
            <person name="Hansen M."/>
            <person name="Heiman D."/>
            <person name="Howarth C."/>
            <person name="Larimer J."/>
            <person name="Lui A."/>
            <person name="MacDonald P.J.P."/>
            <person name="McCowen C."/>
            <person name="Montmayeur A."/>
            <person name="Murphy C."/>
            <person name="Neiman D."/>
            <person name="Pearson M."/>
            <person name="Priest M."/>
            <person name="Roberts A."/>
            <person name="Saif S."/>
            <person name="Shea T."/>
            <person name="Sisk P."/>
            <person name="Stolte C."/>
            <person name="Sykes S."/>
            <person name="Wortman J."/>
            <person name="Nusbaum C."/>
            <person name="Birren B."/>
        </authorList>
    </citation>
    <scope>NUCLEOTIDE SEQUENCE [LARGE SCALE GENOMIC DNA]</scope>
    <source>
        <strain evidence="7">ATCC 50505</strain>
    </source>
</reference>
<keyword evidence="3" id="KW-0677">Repeat</keyword>
<dbReference type="SMART" id="SM00320">
    <property type="entry name" value="WD40"/>
    <property type="match status" value="2"/>
</dbReference>
<dbReference type="OrthoDB" id="10261640at2759"/>
<dbReference type="PROSITE" id="PS50294">
    <property type="entry name" value="WD_REPEATS_REGION"/>
    <property type="match status" value="1"/>
</dbReference>
<evidence type="ECO:0000256" key="3">
    <source>
        <dbReference type="ARBA" id="ARBA00022737"/>
    </source>
</evidence>
<evidence type="ECO:0000313" key="6">
    <source>
        <dbReference type="EMBL" id="ELA42079.1"/>
    </source>
</evidence>
<dbReference type="PANTHER" id="PTHR19848">
    <property type="entry name" value="WD40 REPEAT PROTEIN"/>
    <property type="match status" value="1"/>
</dbReference>
<evidence type="ECO:0000256" key="1">
    <source>
        <dbReference type="ARBA" id="ARBA00004123"/>
    </source>
</evidence>
<dbReference type="InParanoid" id="L2GNA0"/>
<sequence length="144" mass="16136">MNIALREKEFIDVSKQAIESVKALPSSMGPRVLLASRDRRAYIVSLSQDLANASSKVIKAYEDEHRKRITDAEYSPVGDKVITVSADNQIIIWDREEKTFQRFSGHNRAITSVTLNSKNNKIVTGSEDGAFIPLEYSWGENSGF</sequence>
<accession>L2GNA0</accession>
<dbReference type="EMBL" id="JH370135">
    <property type="protein sequence ID" value="ELA42079.1"/>
    <property type="molecule type" value="Genomic_DNA"/>
</dbReference>
<keyword evidence="4" id="KW-0539">Nucleus</keyword>
<dbReference type="InterPro" id="IPR036322">
    <property type="entry name" value="WD40_repeat_dom_sf"/>
</dbReference>
<dbReference type="PANTHER" id="PTHR19848:SF0">
    <property type="entry name" value="NOTCHLESS PROTEIN HOMOLOG 1"/>
    <property type="match status" value="1"/>
</dbReference>
<dbReference type="GO" id="GO:0005730">
    <property type="term" value="C:nucleolus"/>
    <property type="evidence" value="ECO:0007669"/>
    <property type="project" value="TreeGrafter"/>
</dbReference>
<dbReference type="SUPFAM" id="SSF50978">
    <property type="entry name" value="WD40 repeat-like"/>
    <property type="match status" value="1"/>
</dbReference>